<name>A0ACC1HSX7_9FUNG</name>
<proteinExistence type="predicted"/>
<dbReference type="Proteomes" id="UP001145114">
    <property type="component" value="Unassembled WGS sequence"/>
</dbReference>
<accession>A0ACC1HSX7</accession>
<evidence type="ECO:0000313" key="1">
    <source>
        <dbReference type="EMBL" id="KAJ1679664.1"/>
    </source>
</evidence>
<organism evidence="1 2">
    <name type="scientific">Spiromyces aspiralis</name>
    <dbReference type="NCBI Taxonomy" id="68401"/>
    <lineage>
        <taxon>Eukaryota</taxon>
        <taxon>Fungi</taxon>
        <taxon>Fungi incertae sedis</taxon>
        <taxon>Zoopagomycota</taxon>
        <taxon>Kickxellomycotina</taxon>
        <taxon>Kickxellomycetes</taxon>
        <taxon>Kickxellales</taxon>
        <taxon>Kickxellaceae</taxon>
        <taxon>Spiromyces</taxon>
    </lineage>
</organism>
<protein>
    <submittedName>
        <fullName evidence="1">Uncharacterized protein</fullName>
    </submittedName>
</protein>
<keyword evidence="2" id="KW-1185">Reference proteome</keyword>
<gene>
    <name evidence="1" type="ORF">EV182_001585</name>
</gene>
<reference evidence="1" key="1">
    <citation type="submission" date="2022-06" db="EMBL/GenBank/DDBJ databases">
        <title>Phylogenomic reconstructions and comparative analyses of Kickxellomycotina fungi.</title>
        <authorList>
            <person name="Reynolds N.K."/>
            <person name="Stajich J.E."/>
            <person name="Barry K."/>
            <person name="Grigoriev I.V."/>
            <person name="Crous P."/>
            <person name="Smith M.E."/>
        </authorList>
    </citation>
    <scope>NUCLEOTIDE SEQUENCE</scope>
    <source>
        <strain evidence="1">RSA 2271</strain>
    </source>
</reference>
<dbReference type="EMBL" id="JAMZIH010000245">
    <property type="protein sequence ID" value="KAJ1679664.1"/>
    <property type="molecule type" value="Genomic_DNA"/>
</dbReference>
<comment type="caution">
    <text evidence="1">The sequence shown here is derived from an EMBL/GenBank/DDBJ whole genome shotgun (WGS) entry which is preliminary data.</text>
</comment>
<sequence>MYHQGFWQRTFASRTNRDLLWSTVIGFCLSFPLFTLIGMAGPLAAWSGTWSPPQTDDDPPASMTFFSILAAAPGWVAGLTLVLSTSLSCCAMDTLQCTLAASLYDLVEQRIGMYIIRAIVILLNVPIIVLAMRAPDVLQIWLFADLLACATVLPVLFGLIPKLNFLVQWDAFVGCAAGIISVGIAGTIYFHDSDRGWKLLMIDGGLYVDDYSVLTAFLVAPIFSALFTFISAGVRIGIYILISKKYPVYQNHTKIHHPTDSNDSWSPAQEGQPGGAGTLEFGNAAASQSHFDMDVATATPTGVSRISGGSNFGRRLKFWLRPRHANTQKYKQ</sequence>
<evidence type="ECO:0000313" key="2">
    <source>
        <dbReference type="Proteomes" id="UP001145114"/>
    </source>
</evidence>